<evidence type="ECO:0000256" key="6">
    <source>
        <dbReference type="ARBA" id="ARBA00022927"/>
    </source>
</evidence>
<dbReference type="GO" id="GO:0006886">
    <property type="term" value="P:intracellular protein transport"/>
    <property type="evidence" value="ECO:0007669"/>
    <property type="project" value="UniProtKB-ARBA"/>
</dbReference>
<keyword evidence="3" id="KW-0150">Chloroplast</keyword>
<keyword evidence="11" id="KW-0472">Membrane</keyword>
<keyword evidence="7" id="KW-0809">Transit peptide</keyword>
<evidence type="ECO:0000256" key="13">
    <source>
        <dbReference type="SAM" id="MobiDB-lite"/>
    </source>
</evidence>
<evidence type="ECO:0000256" key="12">
    <source>
        <dbReference type="ARBA" id="ARBA00025340"/>
    </source>
</evidence>
<evidence type="ECO:0000256" key="1">
    <source>
        <dbReference type="ARBA" id="ARBA00004581"/>
    </source>
</evidence>
<evidence type="ECO:0000256" key="11">
    <source>
        <dbReference type="ARBA" id="ARBA00023136"/>
    </source>
</evidence>
<evidence type="ECO:0000313" key="14">
    <source>
        <dbReference type="EMBL" id="KAG5539350.1"/>
    </source>
</evidence>
<dbReference type="NCBIfam" id="NF011429">
    <property type="entry name" value="PRK14857.1"/>
    <property type="match status" value="1"/>
</dbReference>
<evidence type="ECO:0000256" key="7">
    <source>
        <dbReference type="ARBA" id="ARBA00022946"/>
    </source>
</evidence>
<dbReference type="FunFam" id="1.20.5.3310:FF:000003">
    <property type="entry name" value="Sec-independent protein translocase protein TATB, chloroplastic"/>
    <property type="match status" value="1"/>
</dbReference>
<dbReference type="EMBL" id="JACTNZ010000007">
    <property type="protein sequence ID" value="KAG5539350.1"/>
    <property type="molecule type" value="Genomic_DNA"/>
</dbReference>
<keyword evidence="2" id="KW-0813">Transport</keyword>
<keyword evidence="10" id="KW-0793">Thylakoid</keyword>
<dbReference type="Proteomes" id="UP000823749">
    <property type="component" value="Chromosome 7"/>
</dbReference>
<evidence type="ECO:0000256" key="3">
    <source>
        <dbReference type="ARBA" id="ARBA00022528"/>
    </source>
</evidence>
<dbReference type="InterPro" id="IPR003369">
    <property type="entry name" value="TatA/B/E"/>
</dbReference>
<dbReference type="InterPro" id="IPR006312">
    <property type="entry name" value="TatA/E"/>
</dbReference>
<evidence type="ECO:0000256" key="5">
    <source>
        <dbReference type="ARBA" id="ARBA00022692"/>
    </source>
</evidence>
<reference evidence="14" key="1">
    <citation type="submission" date="2020-08" db="EMBL/GenBank/DDBJ databases">
        <title>Plant Genome Project.</title>
        <authorList>
            <person name="Zhang R.-G."/>
        </authorList>
    </citation>
    <scope>NUCLEOTIDE SEQUENCE</scope>
    <source>
        <strain evidence="14">WSP0</strain>
        <tissue evidence="14">Leaf</tissue>
    </source>
</reference>
<protein>
    <recommendedName>
        <fullName evidence="16">Sec-independent protein translocase protein TATA, chloroplastic</fullName>
    </recommendedName>
</protein>
<comment type="subcellular location">
    <subcellularLocation>
        <location evidence="1">Plastid</location>
        <location evidence="1">Chloroplast thylakoid membrane</location>
        <topology evidence="1">Single-pass membrane protein</topology>
    </subcellularLocation>
</comment>
<keyword evidence="9" id="KW-0811">Translocation</keyword>
<dbReference type="PANTHER" id="PTHR33162">
    <property type="entry name" value="SEC-INDEPENDENT PROTEIN TRANSLOCASE PROTEIN TATA, CHLOROPLASTIC"/>
    <property type="match status" value="1"/>
</dbReference>
<evidence type="ECO:0000256" key="10">
    <source>
        <dbReference type="ARBA" id="ARBA00023078"/>
    </source>
</evidence>
<evidence type="ECO:0008006" key="16">
    <source>
        <dbReference type="Google" id="ProtNLM"/>
    </source>
</evidence>
<sequence length="158" mass="16774">MALSISSSLFSLSPTIPKTSPSSSSSSSSKSLSFSYSNSSSFRKSLTHQISRGNNSARVPGRARTQARVLTCRCFFGLGVPELVVIAGVAALVFGPKKLPEVGRSIGKTVKSFQQAAKEFETELKKEPDSEIETPVEKAAAASEEEREVNVSSTKGSL</sequence>
<evidence type="ECO:0000256" key="8">
    <source>
        <dbReference type="ARBA" id="ARBA00022989"/>
    </source>
</evidence>
<dbReference type="PRINTS" id="PR01506">
    <property type="entry name" value="TATBPROTEIN"/>
</dbReference>
<dbReference type="GO" id="GO:0033281">
    <property type="term" value="C:TAT protein transport complex"/>
    <property type="evidence" value="ECO:0007669"/>
    <property type="project" value="UniProtKB-ARBA"/>
</dbReference>
<evidence type="ECO:0000256" key="9">
    <source>
        <dbReference type="ARBA" id="ARBA00023010"/>
    </source>
</evidence>
<dbReference type="NCBIfam" id="NF011430">
    <property type="entry name" value="PRK14861.1"/>
    <property type="match status" value="1"/>
</dbReference>
<dbReference type="NCBIfam" id="TIGR01411">
    <property type="entry name" value="tatAE"/>
    <property type="match status" value="1"/>
</dbReference>
<proteinExistence type="inferred from homology"/>
<keyword evidence="6" id="KW-0653">Protein transport</keyword>
<comment type="caution">
    <text evidence="14">The sequence shown here is derived from an EMBL/GenBank/DDBJ whole genome shotgun (WGS) entry which is preliminary data.</text>
</comment>
<dbReference type="GO" id="GO:0009535">
    <property type="term" value="C:chloroplast thylakoid membrane"/>
    <property type="evidence" value="ECO:0007669"/>
    <property type="project" value="UniProtKB-SubCell"/>
</dbReference>
<accession>A0AAV6JGY9</accession>
<dbReference type="Gene3D" id="1.20.5.3310">
    <property type="match status" value="1"/>
</dbReference>
<evidence type="ECO:0000256" key="4">
    <source>
        <dbReference type="ARBA" id="ARBA00022640"/>
    </source>
</evidence>
<dbReference type="PANTHER" id="PTHR33162:SF1">
    <property type="entry name" value="SEC-INDEPENDENT PROTEIN TRANSLOCASE PROTEIN TATA, CHLOROPLASTIC"/>
    <property type="match status" value="1"/>
</dbReference>
<gene>
    <name evidence="14" type="ORF">RHGRI_019788</name>
</gene>
<comment type="function">
    <text evidence="12">Part of the twin-arginine translocation (Tat) system that transports large folded proteins containing a characteristic twin-arginine motif in their signal peptide across the thylakoid membrane. Involved in delta pH-dependent protein transport required for chloroplast development, especially thylakoid membrane formation. TATC and TATB mediate precursor recognition, whereas TATA facilitates translocation.</text>
</comment>
<feature type="region of interest" description="Disordered" evidence="13">
    <location>
        <begin position="122"/>
        <end position="158"/>
    </location>
</feature>
<keyword evidence="4" id="KW-0934">Plastid</keyword>
<dbReference type="Pfam" id="PF02416">
    <property type="entry name" value="TatA_B_E"/>
    <property type="match status" value="1"/>
</dbReference>
<keyword evidence="15" id="KW-1185">Reference proteome</keyword>
<dbReference type="HAMAP" id="MF_00236">
    <property type="entry name" value="TatA_E"/>
    <property type="match status" value="1"/>
</dbReference>
<evidence type="ECO:0000256" key="2">
    <source>
        <dbReference type="ARBA" id="ARBA00022448"/>
    </source>
</evidence>
<evidence type="ECO:0000313" key="15">
    <source>
        <dbReference type="Proteomes" id="UP000823749"/>
    </source>
</evidence>
<name>A0AAV6JGY9_9ERIC</name>
<dbReference type="GO" id="GO:0043953">
    <property type="term" value="P:protein transport by the Tat complex"/>
    <property type="evidence" value="ECO:0007669"/>
    <property type="project" value="InterPro"/>
</dbReference>
<dbReference type="AlphaFoldDB" id="A0AAV6JGY9"/>
<keyword evidence="8" id="KW-1133">Transmembrane helix</keyword>
<organism evidence="14 15">
    <name type="scientific">Rhododendron griersonianum</name>
    <dbReference type="NCBI Taxonomy" id="479676"/>
    <lineage>
        <taxon>Eukaryota</taxon>
        <taxon>Viridiplantae</taxon>
        <taxon>Streptophyta</taxon>
        <taxon>Embryophyta</taxon>
        <taxon>Tracheophyta</taxon>
        <taxon>Spermatophyta</taxon>
        <taxon>Magnoliopsida</taxon>
        <taxon>eudicotyledons</taxon>
        <taxon>Gunneridae</taxon>
        <taxon>Pentapetalae</taxon>
        <taxon>asterids</taxon>
        <taxon>Ericales</taxon>
        <taxon>Ericaceae</taxon>
        <taxon>Ericoideae</taxon>
        <taxon>Rhodoreae</taxon>
        <taxon>Rhododendron</taxon>
    </lineage>
</organism>
<keyword evidence="5" id="KW-0812">Transmembrane</keyword>